<dbReference type="EC" id="5.1.1.1" evidence="5"/>
<evidence type="ECO:0000313" key="10">
    <source>
        <dbReference type="Proteomes" id="UP000285138"/>
    </source>
</evidence>
<dbReference type="Pfam" id="PF01168">
    <property type="entry name" value="Ala_racemase_N"/>
    <property type="match status" value="1"/>
</dbReference>
<reference evidence="9 10" key="1">
    <citation type="submission" date="2018-08" db="EMBL/GenBank/DDBJ databases">
        <title>The metabolism and importance of syntrophic acetate oxidation coupled to methane or sulfide production in haloalkaline environments.</title>
        <authorList>
            <person name="Timmers P.H.A."/>
            <person name="Vavourakis C.D."/>
            <person name="Sorokin D.Y."/>
            <person name="Sinninghe Damste J.S."/>
            <person name="Muyzer G."/>
            <person name="Stams A.J.M."/>
            <person name="Plugge C.M."/>
        </authorList>
    </citation>
    <scope>NUCLEOTIDE SEQUENCE [LARGE SCALE GENOMIC DNA]</scope>
    <source>
        <strain evidence="9">MSAO_Bac1</strain>
    </source>
</reference>
<name>A0A424YA36_9FIRM</name>
<dbReference type="GO" id="GO:0005829">
    <property type="term" value="C:cytosol"/>
    <property type="evidence" value="ECO:0007669"/>
    <property type="project" value="TreeGrafter"/>
</dbReference>
<dbReference type="PANTHER" id="PTHR30511">
    <property type="entry name" value="ALANINE RACEMASE"/>
    <property type="match status" value="1"/>
</dbReference>
<dbReference type="NCBIfam" id="TIGR00492">
    <property type="entry name" value="alr"/>
    <property type="match status" value="1"/>
</dbReference>
<dbReference type="GO" id="GO:0008784">
    <property type="term" value="F:alanine racemase activity"/>
    <property type="evidence" value="ECO:0007669"/>
    <property type="project" value="UniProtKB-UniRule"/>
</dbReference>
<evidence type="ECO:0000256" key="4">
    <source>
        <dbReference type="ARBA" id="ARBA00023235"/>
    </source>
</evidence>
<dbReference type="AlphaFoldDB" id="A0A424YA36"/>
<comment type="similarity">
    <text evidence="5">Belongs to the alanine racemase family.</text>
</comment>
<dbReference type="InterPro" id="IPR001608">
    <property type="entry name" value="Ala_racemase_N"/>
</dbReference>
<dbReference type="Gene3D" id="2.40.37.10">
    <property type="entry name" value="Lyase, Ornithine Decarboxylase, Chain A, domain 1"/>
    <property type="match status" value="1"/>
</dbReference>
<dbReference type="GO" id="GO:0030170">
    <property type="term" value="F:pyridoxal phosphate binding"/>
    <property type="evidence" value="ECO:0007669"/>
    <property type="project" value="UniProtKB-UniRule"/>
</dbReference>
<evidence type="ECO:0000256" key="3">
    <source>
        <dbReference type="ARBA" id="ARBA00022898"/>
    </source>
</evidence>
<comment type="function">
    <text evidence="5">Catalyzes the interconversion of L-alanine and D-alanine. May also act on other amino acids.</text>
</comment>
<feature type="active site" description="Proton acceptor; specific for D-alanine" evidence="5">
    <location>
        <position position="41"/>
    </location>
</feature>
<dbReference type="Gene3D" id="3.20.20.10">
    <property type="entry name" value="Alanine racemase"/>
    <property type="match status" value="1"/>
</dbReference>
<evidence type="ECO:0000256" key="5">
    <source>
        <dbReference type="HAMAP-Rule" id="MF_01201"/>
    </source>
</evidence>
<organism evidence="9 10">
    <name type="scientific">Candidatus Syntrophonatronum acetioxidans</name>
    <dbReference type="NCBI Taxonomy" id="1795816"/>
    <lineage>
        <taxon>Bacteria</taxon>
        <taxon>Bacillati</taxon>
        <taxon>Bacillota</taxon>
        <taxon>Clostridia</taxon>
        <taxon>Eubacteriales</taxon>
        <taxon>Syntrophomonadaceae</taxon>
        <taxon>Candidatus Syntrophonatronum</taxon>
    </lineage>
</organism>
<dbReference type="GO" id="GO:0009252">
    <property type="term" value="P:peptidoglycan biosynthetic process"/>
    <property type="evidence" value="ECO:0007669"/>
    <property type="project" value="TreeGrafter"/>
</dbReference>
<dbReference type="InterPro" id="IPR009006">
    <property type="entry name" value="Ala_racemase/Decarboxylase_C"/>
</dbReference>
<feature type="binding site" evidence="5 7">
    <location>
        <position position="139"/>
    </location>
    <ligand>
        <name>substrate</name>
    </ligand>
</feature>
<evidence type="ECO:0000313" key="9">
    <source>
        <dbReference type="EMBL" id="RQD73372.1"/>
    </source>
</evidence>
<comment type="catalytic activity">
    <reaction evidence="1 5">
        <text>L-alanine = D-alanine</text>
        <dbReference type="Rhea" id="RHEA:20249"/>
        <dbReference type="ChEBI" id="CHEBI:57416"/>
        <dbReference type="ChEBI" id="CHEBI:57972"/>
        <dbReference type="EC" id="5.1.1.1"/>
    </reaction>
</comment>
<dbReference type="SUPFAM" id="SSF50621">
    <property type="entry name" value="Alanine racemase C-terminal domain-like"/>
    <property type="match status" value="1"/>
</dbReference>
<sequence length="395" mass="43817">MPCPFSLRPAWAEINLDNLIFNLKEFRRRVGPKVKIMAVVKADGYGHGAVEVAQAAADSGCDYLGVGFLDEGIELRKAGINTPILILGYTPPEQAGQLLHYKLVPTVFSPDLAQILAREAQKRGEKARVHVKVDTGMGRLGIFTWQEGIDFVRELSSWPSLEVEGFYTHFAAADERDKTFTLEQLSRFKRVIEMLSREGIEIPLKHAANSAASIDLSPTHLDMIRLGISLYGLYPSAEVEKERVNLKPVMCLKARIIHLKKVPPGTSISYGRTYITREETWIASLPLGYGDGYSRLITGKGQVLIRGHRYPIVGRICMDQMMVDLGKDPPPVEVGEEVVIMGEQGSGAVPAEEIAGWLGTINYEVTCAVSKRIPRVYLRDNKIKAARTLLGKIEF</sequence>
<accession>A0A424YA36</accession>
<dbReference type="GO" id="GO:0030632">
    <property type="term" value="P:D-alanine biosynthetic process"/>
    <property type="evidence" value="ECO:0007669"/>
    <property type="project" value="UniProtKB-UniRule"/>
</dbReference>
<evidence type="ECO:0000256" key="6">
    <source>
        <dbReference type="PIRSR" id="PIRSR600821-50"/>
    </source>
</evidence>
<dbReference type="PRINTS" id="PR00992">
    <property type="entry name" value="ALARACEMASE"/>
</dbReference>
<comment type="caution">
    <text evidence="9">The sequence shown here is derived from an EMBL/GenBank/DDBJ whole genome shotgun (WGS) entry which is preliminary data.</text>
</comment>
<dbReference type="PROSITE" id="PS00395">
    <property type="entry name" value="ALANINE_RACEMASE"/>
    <property type="match status" value="1"/>
</dbReference>
<dbReference type="FunFam" id="3.20.20.10:FF:000002">
    <property type="entry name" value="Alanine racemase"/>
    <property type="match status" value="1"/>
</dbReference>
<dbReference type="EMBL" id="QZAA01000258">
    <property type="protein sequence ID" value="RQD73372.1"/>
    <property type="molecule type" value="Genomic_DNA"/>
</dbReference>
<dbReference type="CDD" id="cd00430">
    <property type="entry name" value="PLPDE_III_AR"/>
    <property type="match status" value="1"/>
</dbReference>
<keyword evidence="4 5" id="KW-0413">Isomerase</keyword>
<keyword evidence="3 5" id="KW-0663">Pyridoxal phosphate</keyword>
<evidence type="ECO:0000256" key="1">
    <source>
        <dbReference type="ARBA" id="ARBA00000316"/>
    </source>
</evidence>
<dbReference type="InterPro" id="IPR020622">
    <property type="entry name" value="Ala_racemase_pyridoxalP-BS"/>
</dbReference>
<dbReference type="InterPro" id="IPR011079">
    <property type="entry name" value="Ala_racemase_C"/>
</dbReference>
<dbReference type="PANTHER" id="PTHR30511:SF0">
    <property type="entry name" value="ALANINE RACEMASE, CATABOLIC-RELATED"/>
    <property type="match status" value="1"/>
</dbReference>
<dbReference type="SUPFAM" id="SSF51419">
    <property type="entry name" value="PLP-binding barrel"/>
    <property type="match status" value="1"/>
</dbReference>
<dbReference type="InterPro" id="IPR000821">
    <property type="entry name" value="Ala_racemase"/>
</dbReference>
<evidence type="ECO:0000256" key="7">
    <source>
        <dbReference type="PIRSR" id="PIRSR600821-52"/>
    </source>
</evidence>
<dbReference type="SMART" id="SM01005">
    <property type="entry name" value="Ala_racemase_C"/>
    <property type="match status" value="1"/>
</dbReference>
<dbReference type="Pfam" id="PF00842">
    <property type="entry name" value="Ala_racemase_C"/>
    <property type="match status" value="1"/>
</dbReference>
<dbReference type="HAMAP" id="MF_01201">
    <property type="entry name" value="Ala_racemase"/>
    <property type="match status" value="1"/>
</dbReference>
<evidence type="ECO:0000259" key="8">
    <source>
        <dbReference type="SMART" id="SM01005"/>
    </source>
</evidence>
<evidence type="ECO:0000256" key="2">
    <source>
        <dbReference type="ARBA" id="ARBA00001933"/>
    </source>
</evidence>
<comment type="pathway">
    <text evidence="5">Amino-acid biosynthesis; D-alanine biosynthesis; D-alanine from L-alanine: step 1/1.</text>
</comment>
<feature type="active site" description="Proton acceptor; specific for L-alanine" evidence="5">
    <location>
        <position position="270"/>
    </location>
</feature>
<dbReference type="FunFam" id="2.40.37.10:FF:000006">
    <property type="entry name" value="Alanine racemase"/>
    <property type="match status" value="1"/>
</dbReference>
<gene>
    <name evidence="9" type="primary">alr</name>
    <name evidence="9" type="ORF">D5R97_09385</name>
</gene>
<feature type="modified residue" description="N6-(pyridoxal phosphate)lysine" evidence="5 6">
    <location>
        <position position="41"/>
    </location>
</feature>
<comment type="cofactor">
    <cofactor evidence="2 5 6">
        <name>pyridoxal 5'-phosphate</name>
        <dbReference type="ChEBI" id="CHEBI:597326"/>
    </cofactor>
</comment>
<feature type="domain" description="Alanine racemase C-terminal" evidence="8">
    <location>
        <begin position="249"/>
        <end position="378"/>
    </location>
</feature>
<feature type="binding site" evidence="5 7">
    <location>
        <position position="318"/>
    </location>
    <ligand>
        <name>substrate</name>
    </ligand>
</feature>
<dbReference type="Proteomes" id="UP000285138">
    <property type="component" value="Unassembled WGS sequence"/>
</dbReference>
<proteinExistence type="inferred from homology"/>
<dbReference type="UniPathway" id="UPA00042">
    <property type="reaction ID" value="UER00497"/>
</dbReference>
<dbReference type="InterPro" id="IPR029066">
    <property type="entry name" value="PLP-binding_barrel"/>
</dbReference>
<protein>
    <recommendedName>
        <fullName evidence="5">Alanine racemase</fullName>
        <ecNumber evidence="5">5.1.1.1</ecNumber>
    </recommendedName>
</protein>